<organism evidence="1">
    <name type="scientific">bioreactor metagenome</name>
    <dbReference type="NCBI Taxonomy" id="1076179"/>
    <lineage>
        <taxon>unclassified sequences</taxon>
        <taxon>metagenomes</taxon>
        <taxon>ecological metagenomes</taxon>
    </lineage>
</organism>
<proteinExistence type="predicted"/>
<protein>
    <submittedName>
        <fullName evidence="1">Uncharacterized protein</fullName>
    </submittedName>
</protein>
<comment type="caution">
    <text evidence="1">The sequence shown here is derived from an EMBL/GenBank/DDBJ whole genome shotgun (WGS) entry which is preliminary data.</text>
</comment>
<dbReference type="EMBL" id="VSSQ01004151">
    <property type="protein sequence ID" value="MPM23960.1"/>
    <property type="molecule type" value="Genomic_DNA"/>
</dbReference>
<reference evidence="1" key="1">
    <citation type="submission" date="2019-08" db="EMBL/GenBank/DDBJ databases">
        <authorList>
            <person name="Kucharzyk K."/>
            <person name="Murdoch R.W."/>
            <person name="Higgins S."/>
            <person name="Loffler F."/>
        </authorList>
    </citation>
    <scope>NUCLEOTIDE SEQUENCE</scope>
</reference>
<accession>A0A644Y681</accession>
<dbReference type="AlphaFoldDB" id="A0A644Y681"/>
<name>A0A644Y681_9ZZZZ</name>
<evidence type="ECO:0000313" key="1">
    <source>
        <dbReference type="EMBL" id="MPM23960.1"/>
    </source>
</evidence>
<sequence>MPSACPPLTVAVAHTSLGGQALRKFVQPILYAAGEHGCFDHLHHIRFGHMK</sequence>
<gene>
    <name evidence="1" type="ORF">SDC9_70437</name>
</gene>